<comment type="caution">
    <text evidence="3">The sequence shown here is derived from an EMBL/GenBank/DDBJ whole genome shotgun (WGS) entry which is preliminary data.</text>
</comment>
<feature type="compositionally biased region" description="Basic and acidic residues" evidence="1">
    <location>
        <begin position="49"/>
        <end position="71"/>
    </location>
</feature>
<protein>
    <submittedName>
        <fullName evidence="3">Uncharacterized protein</fullName>
    </submittedName>
</protein>
<evidence type="ECO:0000313" key="3">
    <source>
        <dbReference type="EMBL" id="MBB4687043.1"/>
    </source>
</evidence>
<gene>
    <name evidence="3" type="ORF">BJY18_004528</name>
</gene>
<feature type="compositionally biased region" description="Polar residues" evidence="1">
    <location>
        <begin position="38"/>
        <end position="48"/>
    </location>
</feature>
<evidence type="ECO:0000256" key="1">
    <source>
        <dbReference type="SAM" id="MobiDB-lite"/>
    </source>
</evidence>
<keyword evidence="4" id="KW-1185">Reference proteome</keyword>
<keyword evidence="2" id="KW-0812">Transmembrane</keyword>
<dbReference type="AlphaFoldDB" id="A0A840IZD0"/>
<dbReference type="EMBL" id="JACHMG010000001">
    <property type="protein sequence ID" value="MBB4687043.1"/>
    <property type="molecule type" value="Genomic_DNA"/>
</dbReference>
<keyword evidence="2" id="KW-1133">Transmembrane helix</keyword>
<feature type="transmembrane region" description="Helical" evidence="2">
    <location>
        <begin position="97"/>
        <end position="118"/>
    </location>
</feature>
<sequence length="220" mass="22823">MPTPDPASLPNGDQTAGEQSSGEQTRGGWTGDTGGGKSSSHQVGSDWSNTDHSEQTRTGRPGDDTSGDHTAAEQAAAAQTDRTTAPSRSVPTSRRPLVFAAVAGFVLGVCVVGLLWTLSGQRGGADEDAAAACDAFSRAGRLPDTTGGYDAAQFTRLADDAVDRVAGATALAKAAAAFNDTYQPLARSLENVNRMVLRSRFDDRVAQADVIRVQQLCARG</sequence>
<feature type="compositionally biased region" description="Low complexity" evidence="1">
    <location>
        <begin position="72"/>
        <end position="85"/>
    </location>
</feature>
<dbReference type="RefSeq" id="WP_184781815.1">
    <property type="nucleotide sequence ID" value="NZ_JACHMG010000001.1"/>
</dbReference>
<reference evidence="3 4" key="1">
    <citation type="submission" date="2020-08" db="EMBL/GenBank/DDBJ databases">
        <title>Sequencing the genomes of 1000 actinobacteria strains.</title>
        <authorList>
            <person name="Klenk H.-P."/>
        </authorList>
    </citation>
    <scope>NUCLEOTIDE SEQUENCE [LARGE SCALE GENOMIC DNA]</scope>
    <source>
        <strain evidence="3 4">DSM 45859</strain>
    </source>
</reference>
<feature type="compositionally biased region" description="Gly residues" evidence="1">
    <location>
        <begin position="28"/>
        <end position="37"/>
    </location>
</feature>
<feature type="compositionally biased region" description="Polar residues" evidence="1">
    <location>
        <begin position="11"/>
        <end position="24"/>
    </location>
</feature>
<organism evidence="3 4">
    <name type="scientific">Amycolatopsis jiangsuensis</name>
    <dbReference type="NCBI Taxonomy" id="1181879"/>
    <lineage>
        <taxon>Bacteria</taxon>
        <taxon>Bacillati</taxon>
        <taxon>Actinomycetota</taxon>
        <taxon>Actinomycetes</taxon>
        <taxon>Pseudonocardiales</taxon>
        <taxon>Pseudonocardiaceae</taxon>
        <taxon>Amycolatopsis</taxon>
    </lineage>
</organism>
<accession>A0A840IZD0</accession>
<evidence type="ECO:0000256" key="2">
    <source>
        <dbReference type="SAM" id="Phobius"/>
    </source>
</evidence>
<dbReference type="Proteomes" id="UP000581769">
    <property type="component" value="Unassembled WGS sequence"/>
</dbReference>
<keyword evidence="2" id="KW-0472">Membrane</keyword>
<feature type="region of interest" description="Disordered" evidence="1">
    <location>
        <begin position="1"/>
        <end position="91"/>
    </location>
</feature>
<evidence type="ECO:0000313" key="4">
    <source>
        <dbReference type="Proteomes" id="UP000581769"/>
    </source>
</evidence>
<proteinExistence type="predicted"/>
<name>A0A840IZD0_9PSEU</name>